<reference evidence="1 2" key="1">
    <citation type="submission" date="2019-03" db="EMBL/GenBank/DDBJ databases">
        <title>Single cell metagenomics reveals metabolic interactions within the superorganism composed of flagellate Streblomastix strix and complex community of Bacteroidetes bacteria on its surface.</title>
        <authorList>
            <person name="Treitli S.C."/>
            <person name="Kolisko M."/>
            <person name="Husnik F."/>
            <person name="Keeling P."/>
            <person name="Hampl V."/>
        </authorList>
    </citation>
    <scope>NUCLEOTIDE SEQUENCE [LARGE SCALE GENOMIC DNA]</scope>
    <source>
        <strain evidence="1">ST1C</strain>
    </source>
</reference>
<dbReference type="EMBL" id="SNRW01005254">
    <property type="protein sequence ID" value="KAA6385468.1"/>
    <property type="molecule type" value="Genomic_DNA"/>
</dbReference>
<organism evidence="1 2">
    <name type="scientific">Streblomastix strix</name>
    <dbReference type="NCBI Taxonomy" id="222440"/>
    <lineage>
        <taxon>Eukaryota</taxon>
        <taxon>Metamonada</taxon>
        <taxon>Preaxostyla</taxon>
        <taxon>Oxymonadida</taxon>
        <taxon>Streblomastigidae</taxon>
        <taxon>Streblomastix</taxon>
    </lineage>
</organism>
<comment type="caution">
    <text evidence="1">The sequence shown here is derived from an EMBL/GenBank/DDBJ whole genome shotgun (WGS) entry which is preliminary data.</text>
</comment>
<name>A0A5J4VS74_9EUKA</name>
<protein>
    <submittedName>
        <fullName evidence="1">Uncharacterized protein</fullName>
    </submittedName>
</protein>
<evidence type="ECO:0000313" key="2">
    <source>
        <dbReference type="Proteomes" id="UP000324800"/>
    </source>
</evidence>
<gene>
    <name evidence="1" type="ORF">EZS28_019005</name>
</gene>
<accession>A0A5J4VS74</accession>
<dbReference type="AlphaFoldDB" id="A0A5J4VS74"/>
<evidence type="ECO:0000313" key="1">
    <source>
        <dbReference type="EMBL" id="KAA6385468.1"/>
    </source>
</evidence>
<sequence length="97" mass="11115">MSVLSSREMPDMSIQQLMVGGVFWSGVNIGVYLDAVKKAVNRLPLLSEDPKRQVEIKVYTGEQGHSNEDEAMRLRMQILNRFSPEEQQRVKEALDHK</sequence>
<proteinExistence type="predicted"/>
<dbReference type="Proteomes" id="UP000324800">
    <property type="component" value="Unassembled WGS sequence"/>
</dbReference>